<name>A0ACD4NM50_9HYPH</name>
<evidence type="ECO:0000313" key="2">
    <source>
        <dbReference type="Proteomes" id="UP001163223"/>
    </source>
</evidence>
<dbReference type="Proteomes" id="UP001163223">
    <property type="component" value="Chromosome"/>
</dbReference>
<sequence length="124" mass="14233">MSGRPTPIPPAYNLRRYVRDGVDARGRAVKRFETYGAALAERATRIKTLRWQGEHAAQMVALALENCQHRQPCRSLACPVCARRRRLETGAAILEFLESYSVEELQFVTLVDPRDRSCPRWWCS</sequence>
<keyword evidence="2" id="KW-1185">Reference proteome</keyword>
<evidence type="ECO:0000313" key="1">
    <source>
        <dbReference type="EMBL" id="WAJ27853.1"/>
    </source>
</evidence>
<reference evidence="1" key="1">
    <citation type="submission" date="2022-11" db="EMBL/GenBank/DDBJ databases">
        <title>beta-Carotene-producing bacterium, Jeongeuplla avenae sp. nov., alleviates the salt stress of Arabidopsis seedlings.</title>
        <authorList>
            <person name="Jiang L."/>
            <person name="Lee J."/>
        </authorList>
    </citation>
    <scope>NUCLEOTIDE SEQUENCE</scope>
    <source>
        <strain evidence="1">DY_R2A_6</strain>
    </source>
</reference>
<dbReference type="EMBL" id="CP113520">
    <property type="protein sequence ID" value="WAJ27853.1"/>
    <property type="molecule type" value="Genomic_DNA"/>
</dbReference>
<organism evidence="1 2">
    <name type="scientific">Antarcticirhabdus aurantiaca</name>
    <dbReference type="NCBI Taxonomy" id="2606717"/>
    <lineage>
        <taxon>Bacteria</taxon>
        <taxon>Pseudomonadati</taxon>
        <taxon>Pseudomonadota</taxon>
        <taxon>Alphaproteobacteria</taxon>
        <taxon>Hyphomicrobiales</taxon>
        <taxon>Aurantimonadaceae</taxon>
        <taxon>Antarcticirhabdus</taxon>
    </lineage>
</organism>
<gene>
    <name evidence="1" type="ORF">OXU80_23910</name>
</gene>
<accession>A0ACD4NM50</accession>
<proteinExistence type="predicted"/>
<protein>
    <submittedName>
        <fullName evidence="1">Uncharacterized protein</fullName>
    </submittedName>
</protein>